<dbReference type="Gene3D" id="3.30.160.390">
    <property type="entry name" value="Integrase, DNA-binding domain"/>
    <property type="match status" value="1"/>
</dbReference>
<evidence type="ECO:0000259" key="7">
    <source>
        <dbReference type="PROSITE" id="PS51900"/>
    </source>
</evidence>
<proteinExistence type="inferred from homology"/>
<dbReference type="GO" id="GO:0006310">
    <property type="term" value="P:DNA recombination"/>
    <property type="evidence" value="ECO:0007669"/>
    <property type="project" value="UniProtKB-KW"/>
</dbReference>
<dbReference type="GO" id="GO:0015074">
    <property type="term" value="P:DNA integration"/>
    <property type="evidence" value="ECO:0007669"/>
    <property type="project" value="UniProtKB-KW"/>
</dbReference>
<evidence type="ECO:0000256" key="5">
    <source>
        <dbReference type="PROSITE-ProRule" id="PRU01248"/>
    </source>
</evidence>
<dbReference type="AlphaFoldDB" id="A9H6N3"/>
<feature type="domain" description="Tyr recombinase" evidence="6">
    <location>
        <begin position="234"/>
        <end position="416"/>
    </location>
</feature>
<dbReference type="InterPro" id="IPR011010">
    <property type="entry name" value="DNA_brk_join_enz"/>
</dbReference>
<dbReference type="InterPro" id="IPR038488">
    <property type="entry name" value="Integrase_DNA-bd_sf"/>
</dbReference>
<dbReference type="GO" id="GO:0003677">
    <property type="term" value="F:DNA binding"/>
    <property type="evidence" value="ECO:0007669"/>
    <property type="project" value="UniProtKB-UniRule"/>
</dbReference>
<evidence type="ECO:0000256" key="3">
    <source>
        <dbReference type="ARBA" id="ARBA00023125"/>
    </source>
</evidence>
<protein>
    <submittedName>
        <fullName evidence="8">Putative phage integrase</fullName>
    </submittedName>
</protein>
<organism evidence="8 9">
    <name type="scientific">Gluconacetobacter diazotrophicus (strain ATCC 49037 / DSM 5601 / CCUG 37298 / CIP 103539 / LMG 7603 / PAl5)</name>
    <dbReference type="NCBI Taxonomy" id="272568"/>
    <lineage>
        <taxon>Bacteria</taxon>
        <taxon>Pseudomonadati</taxon>
        <taxon>Pseudomonadota</taxon>
        <taxon>Alphaproteobacteria</taxon>
        <taxon>Acetobacterales</taxon>
        <taxon>Acetobacteraceae</taxon>
        <taxon>Gluconacetobacter</taxon>
    </lineage>
</organism>
<evidence type="ECO:0000313" key="9">
    <source>
        <dbReference type="Proteomes" id="UP000001176"/>
    </source>
</evidence>
<dbReference type="PROSITE" id="PS51898">
    <property type="entry name" value="TYR_RECOMBINASE"/>
    <property type="match status" value="1"/>
</dbReference>
<dbReference type="Gene3D" id="1.10.443.10">
    <property type="entry name" value="Intergrase catalytic core"/>
    <property type="match status" value="1"/>
</dbReference>
<dbReference type="Pfam" id="PF13356">
    <property type="entry name" value="Arm-DNA-bind_3"/>
    <property type="match status" value="1"/>
</dbReference>
<dbReference type="InterPro" id="IPR010998">
    <property type="entry name" value="Integrase_recombinase_N"/>
</dbReference>
<evidence type="ECO:0000313" key="8">
    <source>
        <dbReference type="EMBL" id="CAP57523.1"/>
    </source>
</evidence>
<evidence type="ECO:0000256" key="2">
    <source>
        <dbReference type="ARBA" id="ARBA00022908"/>
    </source>
</evidence>
<gene>
    <name evidence="8" type="ordered locus">GDI3580</name>
</gene>
<dbReference type="Proteomes" id="UP000001176">
    <property type="component" value="Chromosome"/>
</dbReference>
<dbReference type="PANTHER" id="PTHR30629:SF2">
    <property type="entry name" value="PROPHAGE INTEGRASE INTS-RELATED"/>
    <property type="match status" value="1"/>
</dbReference>
<dbReference type="InterPro" id="IPR053876">
    <property type="entry name" value="Phage_int_M"/>
</dbReference>
<dbReference type="Pfam" id="PF22022">
    <property type="entry name" value="Phage_int_M"/>
    <property type="match status" value="1"/>
</dbReference>
<dbReference type="Pfam" id="PF00589">
    <property type="entry name" value="Phage_integrase"/>
    <property type="match status" value="1"/>
</dbReference>
<dbReference type="InterPro" id="IPR044068">
    <property type="entry name" value="CB"/>
</dbReference>
<comment type="similarity">
    <text evidence="1">Belongs to the 'phage' integrase family.</text>
</comment>
<evidence type="ECO:0000256" key="1">
    <source>
        <dbReference type="ARBA" id="ARBA00008857"/>
    </source>
</evidence>
<dbReference type="PROSITE" id="PS51900">
    <property type="entry name" value="CB"/>
    <property type="match status" value="1"/>
</dbReference>
<sequence>MRHSSSHLFSFCLTLSHRIVGIVWASSRVECGHRRIGVLTDTQARAAKPRQKGYRLPDQGGLFLFVTPAGGKIWRLRYRQAGREQTLTFGAYPEMSLADAREAAVMARRRIRANEPAAMVAPAGAVPAPAFELVAREWHENRRDLWTAQYALDVIRSLERDVFPAIGRLPIATLTPTAVLDVLRAIQERGAIETAHRVRQRISDVFVYAIASGIATSDPAAIIASALRPVVRGRQPAITSLPKARDMIQAVEREDAHPVTLLALRLLYLTAVRPGELRAARWCEFEGLDGERPIWVIPAARMKMKREHLVPLSRQAVEVIDALRPFSARWPHLFPNTRRPAQIISENALGYLLNRAGFHHRHVPHGFRSTFSTVMNEEYPDDRHIIDAMLAHVPPNQTEGAYNRALYLARRRELAQIWADLILAGQVGLDDLTASRRKEGRPEAYRESRPA</sequence>
<dbReference type="InterPro" id="IPR025166">
    <property type="entry name" value="Integrase_DNA_bind_dom"/>
</dbReference>
<keyword evidence="4" id="KW-0233">DNA recombination</keyword>
<accession>A9H6N3</accession>
<name>A9H6N3_GLUDA</name>
<evidence type="ECO:0000259" key="6">
    <source>
        <dbReference type="PROSITE" id="PS51898"/>
    </source>
</evidence>
<dbReference type="PANTHER" id="PTHR30629">
    <property type="entry name" value="PROPHAGE INTEGRASE"/>
    <property type="match status" value="1"/>
</dbReference>
<dbReference type="InterPro" id="IPR002104">
    <property type="entry name" value="Integrase_catalytic"/>
</dbReference>
<dbReference type="Gene3D" id="1.10.150.130">
    <property type="match status" value="1"/>
</dbReference>
<dbReference type="CDD" id="cd00801">
    <property type="entry name" value="INT_P4_C"/>
    <property type="match status" value="1"/>
</dbReference>
<dbReference type="SUPFAM" id="SSF56349">
    <property type="entry name" value="DNA breaking-rejoining enzymes"/>
    <property type="match status" value="1"/>
</dbReference>
<dbReference type="InterPro" id="IPR050808">
    <property type="entry name" value="Phage_Integrase"/>
</dbReference>
<keyword evidence="2" id="KW-0229">DNA integration</keyword>
<keyword evidence="9" id="KW-1185">Reference proteome</keyword>
<feature type="domain" description="Core-binding (CB)" evidence="7">
    <location>
        <begin position="129"/>
        <end position="210"/>
    </location>
</feature>
<dbReference type="EMBL" id="AM889285">
    <property type="protein sequence ID" value="CAP57523.1"/>
    <property type="molecule type" value="Genomic_DNA"/>
</dbReference>
<reference evidence="8 9" key="1">
    <citation type="journal article" date="2009" name="BMC Genomics">
        <title>Complete genome sequence of the sugarcane nitrogen-fixing endophyte Gluconacetobacter diazotrophicus Pal5.</title>
        <authorList>
            <person name="Bertalan M."/>
            <person name="Albano R."/>
            <person name="Padua V."/>
            <person name="Rouws L."/>
            <person name="Rojas C."/>
            <person name="Hemerly A."/>
            <person name="Teixeira K."/>
            <person name="Schwab S."/>
            <person name="Araujo J."/>
            <person name="Oliveira A."/>
            <person name="Franca L."/>
            <person name="Magalhaes V."/>
            <person name="Alqueres S."/>
            <person name="Cardoso A."/>
            <person name="Almeida W."/>
            <person name="Loureiro M.M."/>
            <person name="Nogueira E."/>
            <person name="Cidade D."/>
            <person name="Oliveira D."/>
            <person name="Simao T."/>
            <person name="Macedo J."/>
            <person name="Valadao A."/>
            <person name="Dreschsel M."/>
            <person name="Freitas F."/>
            <person name="Vidal M."/>
            <person name="Guedes H."/>
            <person name="Rodrigues E."/>
            <person name="Meneses C."/>
            <person name="Brioso P."/>
            <person name="Pozzer L."/>
            <person name="Figueiredo D."/>
            <person name="Montano H."/>
            <person name="Junior J."/>
            <person name="Filho G."/>
            <person name="Flores V."/>
            <person name="Ferreira B."/>
            <person name="Branco A."/>
            <person name="Gonzalez P."/>
            <person name="Guillobel H."/>
            <person name="Lemos M."/>
            <person name="Seibel L."/>
            <person name="Macedo J."/>
            <person name="Alves-Ferreira M."/>
            <person name="Sachetto-Martins G."/>
            <person name="Coelho A."/>
            <person name="Santos E."/>
            <person name="Amaral G."/>
            <person name="Neves A."/>
            <person name="Pacheco A.B."/>
            <person name="Carvalho D."/>
            <person name="Lery L."/>
            <person name="Bisch P."/>
            <person name="Rossle S.C."/>
            <person name="Urmenyi T."/>
            <person name="Kruger W.V."/>
            <person name="Martins O."/>
            <person name="Baldani J.I."/>
            <person name="Ferreira P.C."/>
        </authorList>
    </citation>
    <scope>NUCLEOTIDE SEQUENCE [LARGE SCALE GENOMIC DNA]</scope>
    <source>
        <strain evidence="9">ATCC 49037 / DSM 5601 / CCUG 37298 / CIP 103539 / LMG 7603 / PAl5</strain>
    </source>
</reference>
<evidence type="ECO:0000256" key="4">
    <source>
        <dbReference type="ARBA" id="ARBA00023172"/>
    </source>
</evidence>
<keyword evidence="3 5" id="KW-0238">DNA-binding</keyword>
<dbReference type="InterPro" id="IPR013762">
    <property type="entry name" value="Integrase-like_cat_sf"/>
</dbReference>
<dbReference type="KEGG" id="gdi:GDI3580"/>